<evidence type="ECO:0000256" key="3">
    <source>
        <dbReference type="ARBA" id="ARBA00018821"/>
    </source>
</evidence>
<evidence type="ECO:0000256" key="4">
    <source>
        <dbReference type="ARBA" id="ARBA00022517"/>
    </source>
</evidence>
<comment type="caution">
    <text evidence="8">The sequence shown here is derived from an EMBL/GenBank/DDBJ whole genome shotgun (WGS) entry which is preliminary data.</text>
</comment>
<keyword evidence="4 7" id="KW-0690">Ribosome biogenesis</keyword>
<evidence type="ECO:0000256" key="5">
    <source>
        <dbReference type="ARBA" id="ARBA00022552"/>
    </source>
</evidence>
<dbReference type="HAMAP" id="MF_00803">
    <property type="entry name" value="Nop10"/>
    <property type="match status" value="1"/>
</dbReference>
<evidence type="ECO:0000256" key="6">
    <source>
        <dbReference type="ARBA" id="ARBA00023274"/>
    </source>
</evidence>
<sequence>MPWLLRKCIKCGMYTLRKNKCPYCGGPVRIPHPAKFSPDDKYAKYRRLMKKLALKAQPSASSP</sequence>
<dbReference type="PANTHER" id="PTHR13305:SF0">
    <property type="entry name" value="H_ACA RIBONUCLEOPROTEIN COMPLEX SUBUNIT 3"/>
    <property type="match status" value="1"/>
</dbReference>
<evidence type="ECO:0000313" key="8">
    <source>
        <dbReference type="EMBL" id="RLE51435.1"/>
    </source>
</evidence>
<dbReference type="EMBL" id="QMQY01000002">
    <property type="protein sequence ID" value="RLE51435.1"/>
    <property type="molecule type" value="Genomic_DNA"/>
</dbReference>
<dbReference type="NCBIfam" id="NF009623">
    <property type="entry name" value="PRK13130.1"/>
    <property type="match status" value="1"/>
</dbReference>
<evidence type="ECO:0000256" key="7">
    <source>
        <dbReference type="HAMAP-Rule" id="MF_00803"/>
    </source>
</evidence>
<dbReference type="AlphaFoldDB" id="A0A497EW24"/>
<comment type="similarity">
    <text evidence="2 7">Belongs to the NOP10 family.</text>
</comment>
<dbReference type="GO" id="GO:0006364">
    <property type="term" value="P:rRNA processing"/>
    <property type="evidence" value="ECO:0007669"/>
    <property type="project" value="UniProtKB-UniRule"/>
</dbReference>
<evidence type="ECO:0000256" key="2">
    <source>
        <dbReference type="ARBA" id="ARBA00009462"/>
    </source>
</evidence>
<gene>
    <name evidence="7" type="primary">nop10</name>
    <name evidence="8" type="ORF">DRJ21_00105</name>
</gene>
<evidence type="ECO:0000313" key="9">
    <source>
        <dbReference type="Proteomes" id="UP000281962"/>
    </source>
</evidence>
<dbReference type="Pfam" id="PF04135">
    <property type="entry name" value="Nop10p"/>
    <property type="match status" value="1"/>
</dbReference>
<dbReference type="InterPro" id="IPR036756">
    <property type="entry name" value="H/ACA_rnp_Nop10_sf"/>
</dbReference>
<comment type="function">
    <text evidence="1 7">Involved in ribosome biogenesis; more specifically in 18S rRNA pseudouridylation and in cleavage of pre-rRNA.</text>
</comment>
<evidence type="ECO:0000256" key="1">
    <source>
        <dbReference type="ARBA" id="ARBA00002325"/>
    </source>
</evidence>
<name>A0A497EW24_9CREN</name>
<keyword evidence="6 7" id="KW-0687">Ribonucleoprotein</keyword>
<dbReference type="InterPro" id="IPR023532">
    <property type="entry name" value="Nop10_arc-typ"/>
</dbReference>
<dbReference type="Proteomes" id="UP000281962">
    <property type="component" value="Unassembled WGS sequence"/>
</dbReference>
<dbReference type="SUPFAM" id="SSF144210">
    <property type="entry name" value="Nop10-like SnoRNP"/>
    <property type="match status" value="1"/>
</dbReference>
<dbReference type="InterPro" id="IPR007264">
    <property type="entry name" value="H/ACA_rnp_Nop10"/>
</dbReference>
<dbReference type="GO" id="GO:0030515">
    <property type="term" value="F:snoRNA binding"/>
    <property type="evidence" value="ECO:0007669"/>
    <property type="project" value="InterPro"/>
</dbReference>
<accession>A0A497EW24</accession>
<dbReference type="GO" id="GO:0001522">
    <property type="term" value="P:pseudouridine synthesis"/>
    <property type="evidence" value="ECO:0007669"/>
    <property type="project" value="InterPro"/>
</dbReference>
<reference evidence="8 9" key="1">
    <citation type="submission" date="2018-06" db="EMBL/GenBank/DDBJ databases">
        <title>Extensive metabolic versatility and redundancy in microbially diverse, dynamic hydrothermal sediments.</title>
        <authorList>
            <person name="Dombrowski N."/>
            <person name="Teske A."/>
            <person name="Baker B.J."/>
        </authorList>
    </citation>
    <scope>NUCLEOTIDE SEQUENCE [LARGE SCALE GENOMIC DNA]</scope>
    <source>
        <strain evidence="8">B30_G17</strain>
    </source>
</reference>
<dbReference type="PANTHER" id="PTHR13305">
    <property type="entry name" value="RIBOSOME BIOGENESIS PROTEIN NOP10"/>
    <property type="match status" value="1"/>
</dbReference>
<keyword evidence="5 7" id="KW-0698">rRNA processing</keyword>
<dbReference type="Gene3D" id="2.20.28.40">
    <property type="entry name" value="H/ACA ribonucleoprotein complex, subunit Nop10"/>
    <property type="match status" value="1"/>
</dbReference>
<organism evidence="8 9">
    <name type="scientific">Thermoproteota archaeon</name>
    <dbReference type="NCBI Taxonomy" id="2056631"/>
    <lineage>
        <taxon>Archaea</taxon>
        <taxon>Thermoproteota</taxon>
    </lineage>
</organism>
<dbReference type="GO" id="GO:1990904">
    <property type="term" value="C:ribonucleoprotein complex"/>
    <property type="evidence" value="ECO:0007669"/>
    <property type="project" value="UniProtKB-KW"/>
</dbReference>
<protein>
    <recommendedName>
        <fullName evidence="3 7">Ribosome biogenesis protein Nop10</fullName>
    </recommendedName>
</protein>
<proteinExistence type="inferred from homology"/>